<organism evidence="6 7">
    <name type="scientific">Salinisphaera orenii MK-B5</name>
    <dbReference type="NCBI Taxonomy" id="856730"/>
    <lineage>
        <taxon>Bacteria</taxon>
        <taxon>Pseudomonadati</taxon>
        <taxon>Pseudomonadota</taxon>
        <taxon>Gammaproteobacteria</taxon>
        <taxon>Salinisphaerales</taxon>
        <taxon>Salinisphaeraceae</taxon>
        <taxon>Salinisphaera</taxon>
    </lineage>
</organism>
<evidence type="ECO:0000256" key="2">
    <source>
        <dbReference type="ARBA" id="ARBA00023125"/>
    </source>
</evidence>
<dbReference type="InterPro" id="IPR001647">
    <property type="entry name" value="HTH_TetR"/>
</dbReference>
<reference evidence="6 7" key="1">
    <citation type="submission" date="2013-10" db="EMBL/GenBank/DDBJ databases">
        <title>Salinisphaera orenii MK-B5 Genome Sequencing.</title>
        <authorList>
            <person name="Lai Q."/>
            <person name="Li C."/>
            <person name="Shao Z."/>
        </authorList>
    </citation>
    <scope>NUCLEOTIDE SEQUENCE [LARGE SCALE GENOMIC DNA]</scope>
    <source>
        <strain evidence="6 7">MK-B5</strain>
    </source>
</reference>
<dbReference type="PROSITE" id="PS50977">
    <property type="entry name" value="HTH_TETR_2"/>
    <property type="match status" value="1"/>
</dbReference>
<keyword evidence="7" id="KW-1185">Reference proteome</keyword>
<name>A0A423PG93_9GAMM</name>
<keyword evidence="3" id="KW-0804">Transcription</keyword>
<dbReference type="Gene3D" id="1.10.10.60">
    <property type="entry name" value="Homeodomain-like"/>
    <property type="match status" value="1"/>
</dbReference>
<evidence type="ECO:0000256" key="3">
    <source>
        <dbReference type="ARBA" id="ARBA00023163"/>
    </source>
</evidence>
<gene>
    <name evidence="6" type="ORF">SAOR_14775</name>
</gene>
<dbReference type="PANTHER" id="PTHR30055:SF238">
    <property type="entry name" value="MYCOFACTOCIN BIOSYNTHESIS TRANSCRIPTIONAL REGULATOR MFTR-RELATED"/>
    <property type="match status" value="1"/>
</dbReference>
<dbReference type="RefSeq" id="WP_123632106.1">
    <property type="nucleotide sequence ID" value="NZ_AYKH01000042.1"/>
</dbReference>
<dbReference type="Gene3D" id="1.10.357.10">
    <property type="entry name" value="Tetracycline Repressor, domain 2"/>
    <property type="match status" value="1"/>
</dbReference>
<dbReference type="InterPro" id="IPR050109">
    <property type="entry name" value="HTH-type_TetR-like_transc_reg"/>
</dbReference>
<comment type="caution">
    <text evidence="6">The sequence shown here is derived from an EMBL/GenBank/DDBJ whole genome shotgun (WGS) entry which is preliminary data.</text>
</comment>
<dbReference type="GO" id="GO:0003700">
    <property type="term" value="F:DNA-binding transcription factor activity"/>
    <property type="evidence" value="ECO:0007669"/>
    <property type="project" value="TreeGrafter"/>
</dbReference>
<dbReference type="PRINTS" id="PR00455">
    <property type="entry name" value="HTHTETR"/>
</dbReference>
<evidence type="ECO:0000256" key="4">
    <source>
        <dbReference type="PROSITE-ProRule" id="PRU00335"/>
    </source>
</evidence>
<dbReference type="GO" id="GO:0000976">
    <property type="term" value="F:transcription cis-regulatory region binding"/>
    <property type="evidence" value="ECO:0007669"/>
    <property type="project" value="TreeGrafter"/>
</dbReference>
<dbReference type="Proteomes" id="UP000283993">
    <property type="component" value="Unassembled WGS sequence"/>
</dbReference>
<dbReference type="SUPFAM" id="SSF46689">
    <property type="entry name" value="Homeodomain-like"/>
    <property type="match status" value="1"/>
</dbReference>
<dbReference type="InterPro" id="IPR009057">
    <property type="entry name" value="Homeodomain-like_sf"/>
</dbReference>
<accession>A0A423PG93</accession>
<keyword evidence="1" id="KW-0805">Transcription regulation</keyword>
<feature type="DNA-binding region" description="H-T-H motif" evidence="4">
    <location>
        <begin position="30"/>
        <end position="49"/>
    </location>
</feature>
<keyword evidence="2 4" id="KW-0238">DNA-binding</keyword>
<feature type="domain" description="HTH tetR-type" evidence="5">
    <location>
        <begin position="7"/>
        <end position="67"/>
    </location>
</feature>
<dbReference type="AlphaFoldDB" id="A0A423PG93"/>
<evidence type="ECO:0000313" key="6">
    <source>
        <dbReference type="EMBL" id="ROO24553.1"/>
    </source>
</evidence>
<dbReference type="EMBL" id="AYKH01000042">
    <property type="protein sequence ID" value="ROO24553.1"/>
    <property type="molecule type" value="Genomic_DNA"/>
</dbReference>
<evidence type="ECO:0000256" key="1">
    <source>
        <dbReference type="ARBA" id="ARBA00023015"/>
    </source>
</evidence>
<dbReference type="SUPFAM" id="SSF48498">
    <property type="entry name" value="Tetracyclin repressor-like, C-terminal domain"/>
    <property type="match status" value="1"/>
</dbReference>
<dbReference type="Pfam" id="PF00440">
    <property type="entry name" value="TetR_N"/>
    <property type="match status" value="1"/>
</dbReference>
<evidence type="ECO:0000259" key="5">
    <source>
        <dbReference type="PROSITE" id="PS50977"/>
    </source>
</evidence>
<dbReference type="InterPro" id="IPR036271">
    <property type="entry name" value="Tet_transcr_reg_TetR-rel_C_sf"/>
</dbReference>
<proteinExistence type="predicted"/>
<sequence length="201" mass="22909">MSSSTRVPTADRIHDTALRLFARQGYEATTLGQIADAVGIRKPSLYNHIRSKEALFLSLVERVEARFFEIQDASLARHADTPVETRLRALIEDLGAFIFAEDQGSFYKRFLLFPPEPLRAAIREINARSEARIDAALEALHAQGMRENVWPGLACRTFTDAFYCLMDGLYTERFIYDEAEYRRRLDSAWQVFRAGLVGARS</sequence>
<protein>
    <recommendedName>
        <fullName evidence="5">HTH tetR-type domain-containing protein</fullName>
    </recommendedName>
</protein>
<evidence type="ECO:0000313" key="7">
    <source>
        <dbReference type="Proteomes" id="UP000283993"/>
    </source>
</evidence>
<dbReference type="PANTHER" id="PTHR30055">
    <property type="entry name" value="HTH-TYPE TRANSCRIPTIONAL REGULATOR RUTR"/>
    <property type="match status" value="1"/>
</dbReference>